<evidence type="ECO:0000313" key="2">
    <source>
        <dbReference type="Proteomes" id="UP000430120"/>
    </source>
</evidence>
<name>A0A643FBU4_IDEDE</name>
<sequence>MAQTSFAFDDLPAPLLAAQGGTPAVSDALDALTDADFQAGYAIGWDHARHGLLPPQRHLLPGNPLRQGWQAGRGAFAGRTRPAHPEVHSWLHLRIEAWEQGLAFEDLLVTPHFLKQLGASTCPVSREALTDQARVVRLNQAAGYAAGNLALVCARVAQALQGITGASALAAAREAASSADGLFRQLSAAEWERLACLVLLATPQPHEEAARCPLRALPPNRVRVLNPIQGLQVWLTLQIELDGWSQRLNRLADRLPETSRLAFRVFVGGFLPRVWQNGRPASTEELKQGLEDAWADERVLRRWQHFALQLTADQTAKLLSEALALGISGRRVHQHADSRATDGWALESGGRADAGSRVRVQFRPMLRRKPSTASV</sequence>
<keyword evidence="2" id="KW-1185">Reference proteome</keyword>
<dbReference type="Proteomes" id="UP000430120">
    <property type="component" value="Unassembled WGS sequence"/>
</dbReference>
<proteinExistence type="predicted"/>
<evidence type="ECO:0000313" key="1">
    <source>
        <dbReference type="EMBL" id="KAB0582511.1"/>
    </source>
</evidence>
<dbReference type="OrthoDB" id="9129493at2"/>
<accession>A0A643FBU4</accession>
<gene>
    <name evidence="1" type="ORF">F7Q92_10035</name>
</gene>
<protein>
    <submittedName>
        <fullName evidence="1">Uncharacterized protein</fullName>
    </submittedName>
</protein>
<dbReference type="RefSeq" id="WP_151124015.1">
    <property type="nucleotide sequence ID" value="NZ_CP088081.1"/>
</dbReference>
<reference evidence="1 2" key="1">
    <citation type="submission" date="2019-09" db="EMBL/GenBank/DDBJ databases">
        <title>Draft genome sequences of 48 bacterial type strains from the CCUG.</title>
        <authorList>
            <person name="Tunovic T."/>
            <person name="Pineiro-Iglesias B."/>
            <person name="Unosson C."/>
            <person name="Inganas E."/>
            <person name="Ohlen M."/>
            <person name="Cardew S."/>
            <person name="Jensie-Markopoulos S."/>
            <person name="Salva-Serra F."/>
            <person name="Jaen-Luchoro D."/>
            <person name="Karlsson R."/>
            <person name="Svensson-Stadler L."/>
            <person name="Chun J."/>
            <person name="Moore E."/>
        </authorList>
    </citation>
    <scope>NUCLEOTIDE SEQUENCE [LARGE SCALE GENOMIC DNA]</scope>
    <source>
        <strain evidence="1 2">CCUG 30977</strain>
    </source>
</reference>
<comment type="caution">
    <text evidence="1">The sequence shown here is derived from an EMBL/GenBank/DDBJ whole genome shotgun (WGS) entry which is preliminary data.</text>
</comment>
<dbReference type="EMBL" id="VZPB01000020">
    <property type="protein sequence ID" value="KAB0582511.1"/>
    <property type="molecule type" value="Genomic_DNA"/>
</dbReference>
<dbReference type="AlphaFoldDB" id="A0A643FBU4"/>
<organism evidence="1 2">
    <name type="scientific">Ideonella dechloratans</name>
    <dbReference type="NCBI Taxonomy" id="36863"/>
    <lineage>
        <taxon>Bacteria</taxon>
        <taxon>Pseudomonadati</taxon>
        <taxon>Pseudomonadota</taxon>
        <taxon>Betaproteobacteria</taxon>
        <taxon>Burkholderiales</taxon>
        <taxon>Sphaerotilaceae</taxon>
        <taxon>Ideonella</taxon>
    </lineage>
</organism>